<organism evidence="3">
    <name type="scientific">marine metagenome</name>
    <dbReference type="NCBI Taxonomy" id="408172"/>
    <lineage>
        <taxon>unclassified sequences</taxon>
        <taxon>metagenomes</taxon>
        <taxon>ecological metagenomes</taxon>
    </lineage>
</organism>
<evidence type="ECO:0000313" key="3">
    <source>
        <dbReference type="EMBL" id="SVB95007.1"/>
    </source>
</evidence>
<evidence type="ECO:0000259" key="2">
    <source>
        <dbReference type="Pfam" id="PF02470"/>
    </source>
</evidence>
<name>A0A382I700_9ZZZZ</name>
<sequence length="222" mass="24197">VSNPSRKNRIPDEAKLGAAFILAILVFIFGLFFLKDYRITGGTYELKAKFENLSGVKNKDPVLLGGVKVGMVIAVGFEDQKPYALMRIYDDFPLPVDSKIHVINRSMLGELGLEIKRGISTTMAQEGGVVEGVSALGLDRVIGKADSLSGGLQALLFNINNLLDDDLDRSLVGSLNNVESLTGEMRVTLKQGRSRINRTLSNLDSLLNTAKEISVSEREKIS</sequence>
<feature type="non-terminal residue" evidence="3">
    <location>
        <position position="1"/>
    </location>
</feature>
<keyword evidence="1" id="KW-0812">Transmembrane</keyword>
<reference evidence="3" key="1">
    <citation type="submission" date="2018-05" db="EMBL/GenBank/DDBJ databases">
        <authorList>
            <person name="Lanie J.A."/>
            <person name="Ng W.-L."/>
            <person name="Kazmierczak K.M."/>
            <person name="Andrzejewski T.M."/>
            <person name="Davidsen T.M."/>
            <person name="Wayne K.J."/>
            <person name="Tettelin H."/>
            <person name="Glass J.I."/>
            <person name="Rusch D."/>
            <person name="Podicherti R."/>
            <person name="Tsui H.-C.T."/>
            <person name="Winkler M.E."/>
        </authorList>
    </citation>
    <scope>NUCLEOTIDE SEQUENCE</scope>
</reference>
<dbReference type="InterPro" id="IPR052336">
    <property type="entry name" value="MlaD_Phospholipid_Transporter"/>
</dbReference>
<dbReference type="Pfam" id="PF02470">
    <property type="entry name" value="MlaD"/>
    <property type="match status" value="1"/>
</dbReference>
<protein>
    <recommendedName>
        <fullName evidence="2">Mce/MlaD domain-containing protein</fullName>
    </recommendedName>
</protein>
<dbReference type="PANTHER" id="PTHR33371:SF4">
    <property type="entry name" value="INTERMEMBRANE PHOSPHOLIPID TRANSPORT SYSTEM BINDING PROTEIN MLAD"/>
    <property type="match status" value="1"/>
</dbReference>
<feature type="non-terminal residue" evidence="3">
    <location>
        <position position="222"/>
    </location>
</feature>
<gene>
    <name evidence="3" type="ORF">METZ01_LOCUS247861</name>
</gene>
<dbReference type="EMBL" id="UINC01065393">
    <property type="protein sequence ID" value="SVB95007.1"/>
    <property type="molecule type" value="Genomic_DNA"/>
</dbReference>
<dbReference type="PANTHER" id="PTHR33371">
    <property type="entry name" value="INTERMEMBRANE PHOSPHOLIPID TRANSPORT SYSTEM BINDING PROTEIN MLAD-RELATED"/>
    <property type="match status" value="1"/>
</dbReference>
<feature type="transmembrane region" description="Helical" evidence="1">
    <location>
        <begin position="16"/>
        <end position="34"/>
    </location>
</feature>
<evidence type="ECO:0000256" key="1">
    <source>
        <dbReference type="SAM" id="Phobius"/>
    </source>
</evidence>
<dbReference type="InterPro" id="IPR003399">
    <property type="entry name" value="Mce/MlaD"/>
</dbReference>
<dbReference type="AlphaFoldDB" id="A0A382I700"/>
<feature type="domain" description="Mce/MlaD" evidence="2">
    <location>
        <begin position="43"/>
        <end position="117"/>
    </location>
</feature>
<proteinExistence type="predicted"/>
<keyword evidence="1" id="KW-1133">Transmembrane helix</keyword>
<accession>A0A382I700</accession>
<keyword evidence="1" id="KW-0472">Membrane</keyword>